<dbReference type="InterPro" id="IPR051967">
    <property type="entry name" value="Krueppel_C2H2-ZF"/>
</dbReference>
<keyword evidence="4" id="KW-0677">Repeat</keyword>
<dbReference type="PROSITE" id="PS50157">
    <property type="entry name" value="ZINC_FINGER_C2H2_2"/>
    <property type="match status" value="1"/>
</dbReference>
<gene>
    <name evidence="14" type="primary">LOC125179610</name>
</gene>
<organism evidence="13 14">
    <name type="scientific">Hyalella azteca</name>
    <name type="common">Amphipod</name>
    <dbReference type="NCBI Taxonomy" id="294128"/>
    <lineage>
        <taxon>Eukaryota</taxon>
        <taxon>Metazoa</taxon>
        <taxon>Ecdysozoa</taxon>
        <taxon>Arthropoda</taxon>
        <taxon>Crustacea</taxon>
        <taxon>Multicrustacea</taxon>
        <taxon>Malacostraca</taxon>
        <taxon>Eumalacostraca</taxon>
        <taxon>Peracarida</taxon>
        <taxon>Amphipoda</taxon>
        <taxon>Senticaudata</taxon>
        <taxon>Talitrida</taxon>
        <taxon>Talitroidea</taxon>
        <taxon>Hyalellidae</taxon>
        <taxon>Hyalella</taxon>
    </lineage>
</organism>
<evidence type="ECO:0000259" key="12">
    <source>
        <dbReference type="PROSITE" id="PS50157"/>
    </source>
</evidence>
<dbReference type="GO" id="GO:0000981">
    <property type="term" value="F:DNA-binding transcription factor activity, RNA polymerase II-specific"/>
    <property type="evidence" value="ECO:0007669"/>
    <property type="project" value="TreeGrafter"/>
</dbReference>
<dbReference type="Pfam" id="PF13465">
    <property type="entry name" value="zf-H2C2_2"/>
    <property type="match status" value="1"/>
</dbReference>
<dbReference type="FunFam" id="3.30.160.60:FF:001498">
    <property type="entry name" value="Zinc finger protein 404"/>
    <property type="match status" value="1"/>
</dbReference>
<evidence type="ECO:0000256" key="2">
    <source>
        <dbReference type="ARBA" id="ARBA00006991"/>
    </source>
</evidence>
<dbReference type="KEGG" id="hazt:125179610"/>
<keyword evidence="8" id="KW-0238">DNA-binding</keyword>
<dbReference type="SMART" id="SM00355">
    <property type="entry name" value="ZnF_C2H2"/>
    <property type="match status" value="2"/>
</dbReference>
<evidence type="ECO:0000256" key="5">
    <source>
        <dbReference type="ARBA" id="ARBA00022771"/>
    </source>
</evidence>
<dbReference type="SUPFAM" id="SSF57667">
    <property type="entry name" value="beta-beta-alpha zinc fingers"/>
    <property type="match status" value="1"/>
</dbReference>
<name>A0A979FYJ6_HYAAZ</name>
<keyword evidence="10" id="KW-0539">Nucleus</keyword>
<dbReference type="GeneID" id="125179610"/>
<evidence type="ECO:0000256" key="4">
    <source>
        <dbReference type="ARBA" id="ARBA00022737"/>
    </source>
</evidence>
<reference evidence="14" key="1">
    <citation type="submission" date="2025-08" db="UniProtKB">
        <authorList>
            <consortium name="RefSeq"/>
        </authorList>
    </citation>
    <scope>IDENTIFICATION</scope>
    <source>
        <tissue evidence="14">Whole organism</tissue>
    </source>
</reference>
<dbReference type="PANTHER" id="PTHR45925:SF4">
    <property type="entry name" value="ZINC FINGER PROTEIN 217"/>
    <property type="match status" value="1"/>
</dbReference>
<dbReference type="GO" id="GO:0000978">
    <property type="term" value="F:RNA polymerase II cis-regulatory region sequence-specific DNA binding"/>
    <property type="evidence" value="ECO:0007669"/>
    <property type="project" value="TreeGrafter"/>
</dbReference>
<sequence length="174" mass="18483">MTALFLESLSSSVQATATSRLASSSLFPGTSSLIVPSVSSGPTLPLTCSAMAFATISSANYASASDTTSTSPSALNLPSWLMLASQRPRGRARVRPVAGVLSCKYCGKHFVGRTDLERHIRTHTGERPYKCPLCPYSAAQKVTLKIHLEGKHKMVPDQVLSPTTSALPLYGSNK</sequence>
<keyword evidence="5 11" id="KW-0863">Zinc-finger</keyword>
<dbReference type="Gene3D" id="3.30.160.60">
    <property type="entry name" value="Classic Zinc Finger"/>
    <property type="match status" value="2"/>
</dbReference>
<dbReference type="InterPro" id="IPR036236">
    <property type="entry name" value="Znf_C2H2_sf"/>
</dbReference>
<proteinExistence type="inferred from homology"/>
<keyword evidence="7" id="KW-0805">Transcription regulation</keyword>
<keyword evidence="6" id="KW-0862">Zinc</keyword>
<dbReference type="PROSITE" id="PS00028">
    <property type="entry name" value="ZINC_FINGER_C2H2_1"/>
    <property type="match status" value="1"/>
</dbReference>
<evidence type="ECO:0000313" key="13">
    <source>
        <dbReference type="Proteomes" id="UP000694843"/>
    </source>
</evidence>
<dbReference type="FunFam" id="3.30.160.60:FF:002395">
    <property type="entry name" value="Enhancer binding protein"/>
    <property type="match status" value="1"/>
</dbReference>
<evidence type="ECO:0000256" key="7">
    <source>
        <dbReference type="ARBA" id="ARBA00023015"/>
    </source>
</evidence>
<dbReference type="OrthoDB" id="6376466at2759"/>
<comment type="subcellular location">
    <subcellularLocation>
        <location evidence="1">Nucleus</location>
    </subcellularLocation>
</comment>
<dbReference type="GO" id="GO:0008270">
    <property type="term" value="F:zinc ion binding"/>
    <property type="evidence" value="ECO:0007669"/>
    <property type="project" value="UniProtKB-KW"/>
</dbReference>
<evidence type="ECO:0000256" key="11">
    <source>
        <dbReference type="PROSITE-ProRule" id="PRU00042"/>
    </source>
</evidence>
<keyword evidence="9" id="KW-0804">Transcription</keyword>
<dbReference type="RefSeq" id="XP_047741765.1">
    <property type="nucleotide sequence ID" value="XM_047885809.1"/>
</dbReference>
<evidence type="ECO:0000256" key="9">
    <source>
        <dbReference type="ARBA" id="ARBA00023163"/>
    </source>
</evidence>
<evidence type="ECO:0000256" key="3">
    <source>
        <dbReference type="ARBA" id="ARBA00022723"/>
    </source>
</evidence>
<dbReference type="GO" id="GO:0005634">
    <property type="term" value="C:nucleus"/>
    <property type="evidence" value="ECO:0007669"/>
    <property type="project" value="UniProtKB-SubCell"/>
</dbReference>
<evidence type="ECO:0000256" key="10">
    <source>
        <dbReference type="ARBA" id="ARBA00023242"/>
    </source>
</evidence>
<evidence type="ECO:0000313" key="14">
    <source>
        <dbReference type="RefSeq" id="XP_047741765.1"/>
    </source>
</evidence>
<keyword evidence="13" id="KW-1185">Reference proteome</keyword>
<evidence type="ECO:0000256" key="1">
    <source>
        <dbReference type="ARBA" id="ARBA00004123"/>
    </source>
</evidence>
<dbReference type="InterPro" id="IPR013087">
    <property type="entry name" value="Znf_C2H2_type"/>
</dbReference>
<protein>
    <submittedName>
        <fullName evidence="14">Zinc finger protein 536-like</fullName>
    </submittedName>
</protein>
<accession>A0A979FYJ6</accession>
<comment type="similarity">
    <text evidence="2">Belongs to the krueppel C2H2-type zinc-finger protein family.</text>
</comment>
<evidence type="ECO:0000256" key="8">
    <source>
        <dbReference type="ARBA" id="ARBA00023125"/>
    </source>
</evidence>
<dbReference type="PANTHER" id="PTHR45925">
    <property type="entry name" value="ZINC FINGER PROTEIN"/>
    <property type="match status" value="1"/>
</dbReference>
<dbReference type="AlphaFoldDB" id="A0A979FYJ6"/>
<dbReference type="Proteomes" id="UP000694843">
    <property type="component" value="Unplaced"/>
</dbReference>
<feature type="domain" description="C2H2-type" evidence="12">
    <location>
        <begin position="101"/>
        <end position="128"/>
    </location>
</feature>
<keyword evidence="3" id="KW-0479">Metal-binding</keyword>
<evidence type="ECO:0000256" key="6">
    <source>
        <dbReference type="ARBA" id="ARBA00022833"/>
    </source>
</evidence>